<dbReference type="InterPro" id="IPR025196">
    <property type="entry name" value="DUF4126"/>
</dbReference>
<sequence length="204" mass="20777">MLELLTGTGLAAAAGLGAFLPMLIIGLLDRFTDLVALPAGWDWLSSDIALIVVGVLTVLDIVADKIPAIDTVNDIVQTVVRPASGGIVFGAGTSAQTVTLDEPSQFFSAHVWVAISLGAIIALVTHLAKASTRAAVNAVTVGAAAPLLSTGEDAMSFGLVASAVLAPVLVLVLLAGLFIMAAALTRRLRGMLARRKARAAEAAD</sequence>
<gene>
    <name evidence="3" type="ORF">M3M28_06615</name>
</gene>
<keyword evidence="1" id="KW-0812">Transmembrane</keyword>
<accession>A0ABY4MTL0</accession>
<evidence type="ECO:0000256" key="1">
    <source>
        <dbReference type="SAM" id="Phobius"/>
    </source>
</evidence>
<organism evidence="3">
    <name type="scientific">Gulosibacter sediminis</name>
    <dbReference type="NCBI Taxonomy" id="1729695"/>
    <lineage>
        <taxon>Bacteria</taxon>
        <taxon>Bacillati</taxon>
        <taxon>Actinomycetota</taxon>
        <taxon>Actinomycetes</taxon>
        <taxon>Micrococcales</taxon>
        <taxon>Microbacteriaceae</taxon>
        <taxon>Gulosibacter</taxon>
    </lineage>
</organism>
<dbReference type="EMBL" id="CP097160">
    <property type="protein sequence ID" value="UQN13761.1"/>
    <property type="molecule type" value="Genomic_DNA"/>
</dbReference>
<keyword evidence="1" id="KW-1133">Transmembrane helix</keyword>
<reference evidence="3" key="1">
    <citation type="submission" date="2022-05" db="EMBL/GenBank/DDBJ databases">
        <title>Complete genome sequence of toluene-degrading Gulosibacter sediminis strain ACHW.36C.</title>
        <authorList>
            <person name="Wai A.C."/>
            <person name="Lai G.K."/>
            <person name="Griffin S.D."/>
            <person name="Leung F.C."/>
        </authorList>
    </citation>
    <scope>NUCLEOTIDE SEQUENCE [LARGE SCALE GENOMIC DNA]</scope>
    <source>
        <strain evidence="3">ACHW.36C</strain>
    </source>
</reference>
<dbReference type="Pfam" id="PF13548">
    <property type="entry name" value="DUF4126"/>
    <property type="match status" value="1"/>
</dbReference>
<feature type="transmembrane region" description="Helical" evidence="1">
    <location>
        <begin position="157"/>
        <end position="185"/>
    </location>
</feature>
<feature type="transmembrane region" description="Helical" evidence="1">
    <location>
        <begin position="6"/>
        <end position="28"/>
    </location>
</feature>
<protein>
    <submittedName>
        <fullName evidence="3">DUF4126 domain-containing protein</fullName>
    </submittedName>
</protein>
<feature type="transmembrane region" description="Helical" evidence="1">
    <location>
        <begin position="40"/>
        <end position="63"/>
    </location>
</feature>
<evidence type="ECO:0000313" key="3">
    <source>
        <dbReference type="EMBL" id="UQN13761.1"/>
    </source>
</evidence>
<name>A0ABY4MTL0_9MICO</name>
<evidence type="ECO:0000259" key="2">
    <source>
        <dbReference type="Pfam" id="PF13548"/>
    </source>
</evidence>
<proteinExistence type="predicted"/>
<feature type="transmembrane region" description="Helical" evidence="1">
    <location>
        <begin position="109"/>
        <end position="127"/>
    </location>
</feature>
<keyword evidence="1" id="KW-0472">Membrane</keyword>
<feature type="domain" description="DUF4126" evidence="2">
    <location>
        <begin position="4"/>
        <end position="186"/>
    </location>
</feature>